<dbReference type="OrthoDB" id="1600564at2759"/>
<evidence type="ECO:0000313" key="3">
    <source>
        <dbReference type="EMBL" id="KIK39060.1"/>
    </source>
</evidence>
<dbReference type="InterPro" id="IPR036514">
    <property type="entry name" value="SGNH_hydro_sf"/>
</dbReference>
<dbReference type="InterPro" id="IPR001087">
    <property type="entry name" value="GDSL"/>
</dbReference>
<evidence type="ECO:0000256" key="1">
    <source>
        <dbReference type="ARBA" id="ARBA00022801"/>
    </source>
</evidence>
<feature type="chain" id="PRO_5002206554" evidence="2">
    <location>
        <begin position="23"/>
        <end position="320"/>
    </location>
</feature>
<proteinExistence type="predicted"/>
<feature type="signal peptide" evidence="2">
    <location>
        <begin position="1"/>
        <end position="22"/>
    </location>
</feature>
<dbReference type="CDD" id="cd01846">
    <property type="entry name" value="fatty_acyltransferase_like"/>
    <property type="match status" value="1"/>
</dbReference>
<dbReference type="STRING" id="930992.A0A0C9ZN85"/>
<organism evidence="3 4">
    <name type="scientific">Suillus luteus UH-Slu-Lm8-n1</name>
    <dbReference type="NCBI Taxonomy" id="930992"/>
    <lineage>
        <taxon>Eukaryota</taxon>
        <taxon>Fungi</taxon>
        <taxon>Dikarya</taxon>
        <taxon>Basidiomycota</taxon>
        <taxon>Agaricomycotina</taxon>
        <taxon>Agaricomycetes</taxon>
        <taxon>Agaricomycetidae</taxon>
        <taxon>Boletales</taxon>
        <taxon>Suillineae</taxon>
        <taxon>Suillaceae</taxon>
        <taxon>Suillus</taxon>
    </lineage>
</organism>
<sequence length="320" mass="35578">MAFLQVVKLAFALLALTTPSWAVGVAPGQIKNFVTFGDSYTDSSYYPTADGGYAWPTWAAMYGDLNLYGFARSGATCSNLLTYRPFPPIMGWQLPAYLNETRNGTLELNPDETIYTIWIGTNDLGVNALLTGSDAPDTSIVQVRQCTVDVLKILYESGARNFIMQNILPLDLTILYSNYSYPNRYWDLERNTTGWNVYMKELVRAGNEITSLMLEALVPALPGAHIASFDSYGLFTDMYNNPQNYFNGTAPYNVTGCINSCVHTMNSTAAPTCTVANGTDADSFLWYDELHPSQQSDRIVAREMTAVMMGEDNQWTTWLS</sequence>
<dbReference type="InterPro" id="IPR051058">
    <property type="entry name" value="GDSL_Est/Lipase"/>
</dbReference>
<dbReference type="Proteomes" id="UP000054485">
    <property type="component" value="Unassembled WGS sequence"/>
</dbReference>
<gene>
    <name evidence="3" type="ORF">CY34DRAFT_89890</name>
</gene>
<keyword evidence="2" id="KW-0732">Signal</keyword>
<keyword evidence="1" id="KW-0378">Hydrolase</keyword>
<dbReference type="PANTHER" id="PTHR45648">
    <property type="entry name" value="GDSL LIPASE/ACYLHYDROLASE FAMILY PROTEIN (AFU_ORTHOLOGUE AFUA_4G14700)"/>
    <property type="match status" value="1"/>
</dbReference>
<dbReference type="PANTHER" id="PTHR45648:SF22">
    <property type="entry name" value="GDSL LIPASE_ACYLHYDROLASE FAMILY PROTEIN (AFU_ORTHOLOGUE AFUA_4G14700)"/>
    <property type="match status" value="1"/>
</dbReference>
<dbReference type="Gene3D" id="3.40.50.1110">
    <property type="entry name" value="SGNH hydrolase"/>
    <property type="match status" value="1"/>
</dbReference>
<reference evidence="3 4" key="1">
    <citation type="submission" date="2014-04" db="EMBL/GenBank/DDBJ databases">
        <authorList>
            <consortium name="DOE Joint Genome Institute"/>
            <person name="Kuo A."/>
            <person name="Ruytinx J."/>
            <person name="Rineau F."/>
            <person name="Colpaert J."/>
            <person name="Kohler A."/>
            <person name="Nagy L.G."/>
            <person name="Floudas D."/>
            <person name="Copeland A."/>
            <person name="Barry K.W."/>
            <person name="Cichocki N."/>
            <person name="Veneault-Fourrey C."/>
            <person name="LaButti K."/>
            <person name="Lindquist E.A."/>
            <person name="Lipzen A."/>
            <person name="Lundell T."/>
            <person name="Morin E."/>
            <person name="Murat C."/>
            <person name="Sun H."/>
            <person name="Tunlid A."/>
            <person name="Henrissat B."/>
            <person name="Grigoriev I.V."/>
            <person name="Hibbett D.S."/>
            <person name="Martin F."/>
            <person name="Nordberg H.P."/>
            <person name="Cantor M.N."/>
            <person name="Hua S.X."/>
        </authorList>
    </citation>
    <scope>NUCLEOTIDE SEQUENCE [LARGE SCALE GENOMIC DNA]</scope>
    <source>
        <strain evidence="3 4">UH-Slu-Lm8-n1</strain>
    </source>
</reference>
<dbReference type="AlphaFoldDB" id="A0A0C9ZN85"/>
<protein>
    <submittedName>
        <fullName evidence="3">Carbohydrate esterase family 16 protein</fullName>
    </submittedName>
</protein>
<evidence type="ECO:0000313" key="4">
    <source>
        <dbReference type="Proteomes" id="UP000054485"/>
    </source>
</evidence>
<keyword evidence="4" id="KW-1185">Reference proteome</keyword>
<reference evidence="4" key="2">
    <citation type="submission" date="2015-01" db="EMBL/GenBank/DDBJ databases">
        <title>Evolutionary Origins and Diversification of the Mycorrhizal Mutualists.</title>
        <authorList>
            <consortium name="DOE Joint Genome Institute"/>
            <consortium name="Mycorrhizal Genomics Consortium"/>
            <person name="Kohler A."/>
            <person name="Kuo A."/>
            <person name="Nagy L.G."/>
            <person name="Floudas D."/>
            <person name="Copeland A."/>
            <person name="Barry K.W."/>
            <person name="Cichocki N."/>
            <person name="Veneault-Fourrey C."/>
            <person name="LaButti K."/>
            <person name="Lindquist E.A."/>
            <person name="Lipzen A."/>
            <person name="Lundell T."/>
            <person name="Morin E."/>
            <person name="Murat C."/>
            <person name="Riley R."/>
            <person name="Ohm R."/>
            <person name="Sun H."/>
            <person name="Tunlid A."/>
            <person name="Henrissat B."/>
            <person name="Grigoriev I.V."/>
            <person name="Hibbett D.S."/>
            <person name="Martin F."/>
        </authorList>
    </citation>
    <scope>NUCLEOTIDE SEQUENCE [LARGE SCALE GENOMIC DNA]</scope>
    <source>
        <strain evidence="4">UH-Slu-Lm8-n1</strain>
    </source>
</reference>
<evidence type="ECO:0000256" key="2">
    <source>
        <dbReference type="SAM" id="SignalP"/>
    </source>
</evidence>
<dbReference type="GO" id="GO:0016788">
    <property type="term" value="F:hydrolase activity, acting on ester bonds"/>
    <property type="evidence" value="ECO:0007669"/>
    <property type="project" value="InterPro"/>
</dbReference>
<dbReference type="InParanoid" id="A0A0C9ZN85"/>
<accession>A0A0C9ZN85</accession>
<dbReference type="HOGENOM" id="CLU_015101_1_0_1"/>
<dbReference type="SUPFAM" id="SSF52266">
    <property type="entry name" value="SGNH hydrolase"/>
    <property type="match status" value="1"/>
</dbReference>
<name>A0A0C9ZN85_9AGAM</name>
<dbReference type="EMBL" id="KN835360">
    <property type="protein sequence ID" value="KIK39060.1"/>
    <property type="molecule type" value="Genomic_DNA"/>
</dbReference>
<dbReference type="Pfam" id="PF00657">
    <property type="entry name" value="Lipase_GDSL"/>
    <property type="match status" value="1"/>
</dbReference>